<gene>
    <name evidence="3" type="ORF">SAMN04488096_10538</name>
</gene>
<dbReference type="PROSITE" id="PS00928">
    <property type="entry name" value="TREHALASE_2"/>
    <property type="match status" value="1"/>
</dbReference>
<keyword evidence="2" id="KW-0326">Glycosidase</keyword>
<dbReference type="OrthoDB" id="106887at2"/>
<dbReference type="PROSITE" id="PS00927">
    <property type="entry name" value="TREHALASE_1"/>
    <property type="match status" value="1"/>
</dbReference>
<dbReference type="GO" id="GO:0005993">
    <property type="term" value="P:trehalose catabolic process"/>
    <property type="evidence" value="ECO:0007669"/>
    <property type="project" value="TreeGrafter"/>
</dbReference>
<dbReference type="NCBIfam" id="NF009773">
    <property type="entry name" value="PRK13270.1"/>
    <property type="match status" value="1"/>
</dbReference>
<dbReference type="PANTHER" id="PTHR23403">
    <property type="entry name" value="TREHALASE"/>
    <property type="match status" value="1"/>
</dbReference>
<dbReference type="GO" id="GO:0004555">
    <property type="term" value="F:alpha,alpha-trehalase activity"/>
    <property type="evidence" value="ECO:0007669"/>
    <property type="project" value="InterPro"/>
</dbReference>
<proteinExistence type="predicted"/>
<dbReference type="Proteomes" id="UP000184225">
    <property type="component" value="Unassembled WGS sequence"/>
</dbReference>
<dbReference type="InterPro" id="IPR018232">
    <property type="entry name" value="Glyco_hydro_37_CS"/>
</dbReference>
<organism evidence="3 4">
    <name type="scientific">Mesonia phycicola</name>
    <dbReference type="NCBI Taxonomy" id="579105"/>
    <lineage>
        <taxon>Bacteria</taxon>
        <taxon>Pseudomonadati</taxon>
        <taxon>Bacteroidota</taxon>
        <taxon>Flavobacteriia</taxon>
        <taxon>Flavobacteriales</taxon>
        <taxon>Flavobacteriaceae</taxon>
        <taxon>Mesonia</taxon>
    </lineage>
</organism>
<dbReference type="PANTHER" id="PTHR23403:SF1">
    <property type="entry name" value="TREHALASE"/>
    <property type="match status" value="1"/>
</dbReference>
<dbReference type="Pfam" id="PF01204">
    <property type="entry name" value="Trehalase"/>
    <property type="match status" value="1"/>
</dbReference>
<dbReference type="STRING" id="579105.SAMN04488096_10538"/>
<keyword evidence="1" id="KW-0378">Hydrolase</keyword>
<dbReference type="AlphaFoldDB" id="A0A1M6EDP3"/>
<protein>
    <submittedName>
        <fullName evidence="3">Alpha,alpha-trehalase</fullName>
    </submittedName>
</protein>
<accession>A0A1M6EDP3</accession>
<dbReference type="EMBL" id="FQYY01000005">
    <property type="protein sequence ID" value="SHI83595.1"/>
    <property type="molecule type" value="Genomic_DNA"/>
</dbReference>
<evidence type="ECO:0000256" key="2">
    <source>
        <dbReference type="ARBA" id="ARBA00023295"/>
    </source>
</evidence>
<dbReference type="NCBIfam" id="NF009774">
    <property type="entry name" value="PRK13271.1"/>
    <property type="match status" value="1"/>
</dbReference>
<evidence type="ECO:0000313" key="4">
    <source>
        <dbReference type="Proteomes" id="UP000184225"/>
    </source>
</evidence>
<dbReference type="Gene3D" id="1.50.10.10">
    <property type="match status" value="1"/>
</dbReference>
<evidence type="ECO:0000256" key="1">
    <source>
        <dbReference type="ARBA" id="ARBA00022801"/>
    </source>
</evidence>
<name>A0A1M6EDP3_9FLAO</name>
<keyword evidence="4" id="KW-1185">Reference proteome</keyword>
<dbReference type="SUPFAM" id="SSF48208">
    <property type="entry name" value="Six-hairpin glycosidases"/>
    <property type="match status" value="1"/>
</dbReference>
<dbReference type="InterPro" id="IPR012341">
    <property type="entry name" value="6hp_glycosidase-like_sf"/>
</dbReference>
<evidence type="ECO:0000313" key="3">
    <source>
        <dbReference type="EMBL" id="SHI83595.1"/>
    </source>
</evidence>
<dbReference type="RefSeq" id="WP_073150191.1">
    <property type="nucleotide sequence ID" value="NZ_FQYY01000005.1"/>
</dbReference>
<dbReference type="InterPro" id="IPR001661">
    <property type="entry name" value="Glyco_hydro_37"/>
</dbReference>
<dbReference type="InterPro" id="IPR008928">
    <property type="entry name" value="6-hairpin_glycosidase_sf"/>
</dbReference>
<reference evidence="3 4" key="1">
    <citation type="submission" date="2016-11" db="EMBL/GenBank/DDBJ databases">
        <authorList>
            <person name="Jaros S."/>
            <person name="Januszkiewicz K."/>
            <person name="Wedrychowicz H."/>
        </authorList>
    </citation>
    <scope>NUCLEOTIDE SEQUENCE [LARGE SCALE GENOMIC DNA]</scope>
    <source>
        <strain evidence="3 4">DSM 21425</strain>
    </source>
</reference>
<sequence>MIKKTTLFLMLICVTLSMIECRQTTSVNNKDAVNISSPEKLYGELFYEVQKNHLIFEDSKTFVDAIPKFEVSAINAKFKELVNPTDEELTTFIQQNFVLPQENPSYKADSSSINQHITKLWEVLKKPADEVKSGTLIPLPYSYIIPGGRFREVYYWDSYFTILGLQEDGKIQQIENIVNNFSYLIDEYGFIPNGNRTYYLSRSQPPFYALMISVLAEEKGDEVYKKYLPQLVKEYNFWMKGEDKLSASNSENLRVVRMANGEILNRYWDNENTPRPESYIEDIETAEKAIKLYPNKTKEEVYRDIRAAAESGWDFSSRWFYNDGNKEAGLSNIHTTNIIPVDLNCLLYNLEQTISKAYQITGNADKATYFTSLAEKRKNAIQKYFWNDKLGFYFDYNFQEKEHTNIWSLAAVYPLFFNISSSPQAVNLKNNLEEKFLVPGGLLASTNFTNQQWDAPNGWAPLHFLAIKGLQNYKQFAFANEVKKRWLGLNKKVYQREYKILEKYHVININKEGGGGEYPNQDGFGWTNGVYKKLSSEKIKQP</sequence>
<dbReference type="PRINTS" id="PR00744">
    <property type="entry name" value="GLHYDRLASE37"/>
</dbReference>